<feature type="compositionally biased region" description="Polar residues" evidence="1">
    <location>
        <begin position="447"/>
        <end position="465"/>
    </location>
</feature>
<feature type="compositionally biased region" description="Pro residues" evidence="1">
    <location>
        <begin position="978"/>
        <end position="992"/>
    </location>
</feature>
<feature type="compositionally biased region" description="Pro residues" evidence="1">
    <location>
        <begin position="1192"/>
        <end position="1204"/>
    </location>
</feature>
<feature type="region of interest" description="Disordered" evidence="1">
    <location>
        <begin position="665"/>
        <end position="700"/>
    </location>
</feature>
<feature type="compositionally biased region" description="Polar residues" evidence="1">
    <location>
        <begin position="741"/>
        <end position="758"/>
    </location>
</feature>
<feature type="compositionally biased region" description="Low complexity" evidence="1">
    <location>
        <begin position="349"/>
        <end position="362"/>
    </location>
</feature>
<feature type="compositionally biased region" description="Basic and acidic residues" evidence="1">
    <location>
        <begin position="1157"/>
        <end position="1171"/>
    </location>
</feature>
<feature type="compositionally biased region" description="Low complexity" evidence="1">
    <location>
        <begin position="918"/>
        <end position="931"/>
    </location>
</feature>
<organism evidence="2 3">
    <name type="scientific">Botryobasidium botryosum (strain FD-172 SS1)</name>
    <dbReference type="NCBI Taxonomy" id="930990"/>
    <lineage>
        <taxon>Eukaryota</taxon>
        <taxon>Fungi</taxon>
        <taxon>Dikarya</taxon>
        <taxon>Basidiomycota</taxon>
        <taxon>Agaricomycotina</taxon>
        <taxon>Agaricomycetes</taxon>
        <taxon>Cantharellales</taxon>
        <taxon>Botryobasidiaceae</taxon>
        <taxon>Botryobasidium</taxon>
    </lineage>
</organism>
<feature type="region of interest" description="Disordered" evidence="1">
    <location>
        <begin position="331"/>
        <end position="636"/>
    </location>
</feature>
<dbReference type="PANTHER" id="PTHR36419:SF1">
    <property type="entry name" value="RHO1 GEF LOCALIZING PROTEIN 1"/>
    <property type="match status" value="1"/>
</dbReference>
<dbReference type="Proteomes" id="UP000027195">
    <property type="component" value="Unassembled WGS sequence"/>
</dbReference>
<protein>
    <recommendedName>
        <fullName evidence="4">Arrestin C-terminal-like domain-containing protein</fullName>
    </recommendedName>
</protein>
<feature type="compositionally biased region" description="Low complexity" evidence="1">
    <location>
        <begin position="614"/>
        <end position="632"/>
    </location>
</feature>
<feature type="compositionally biased region" description="Polar residues" evidence="1">
    <location>
        <begin position="421"/>
        <end position="434"/>
    </location>
</feature>
<dbReference type="AlphaFoldDB" id="A0A067M679"/>
<feature type="compositionally biased region" description="Basic and acidic residues" evidence="1">
    <location>
        <begin position="517"/>
        <end position="536"/>
    </location>
</feature>
<feature type="region of interest" description="Disordered" evidence="1">
    <location>
        <begin position="834"/>
        <end position="873"/>
    </location>
</feature>
<feature type="compositionally biased region" description="Polar residues" evidence="1">
    <location>
        <begin position="667"/>
        <end position="681"/>
    </location>
</feature>
<accession>A0A067M679</accession>
<dbReference type="GO" id="GO:0000917">
    <property type="term" value="P:division septum assembly"/>
    <property type="evidence" value="ECO:0007669"/>
    <property type="project" value="TreeGrafter"/>
</dbReference>
<name>A0A067M679_BOTB1</name>
<keyword evidence="3" id="KW-1185">Reference proteome</keyword>
<feature type="compositionally biased region" description="Pro residues" evidence="1">
    <location>
        <begin position="1013"/>
        <end position="1034"/>
    </location>
</feature>
<dbReference type="OrthoDB" id="4001642at2759"/>
<dbReference type="PANTHER" id="PTHR36419">
    <property type="entry name" value="ARRESTIN FAMILY PROTEIN 1"/>
    <property type="match status" value="1"/>
</dbReference>
<evidence type="ECO:0000313" key="2">
    <source>
        <dbReference type="EMBL" id="KDQ10215.1"/>
    </source>
</evidence>
<sequence>MSSQVKITLRPPPHVEFVDGYPGIPQSPERPQAAIKGSVELRPAPGHPVKAKWVRLELRKIETLPGGGQTNTFIDFIGQSPVNVWQAQNEWDLLQTQDIPFHLRIPESIPPSIALERGAGIKYDLVVSLCVKGKKGFFHRNTSPTISANAQIIIDKHELHSAWPIYAQPDARSSVGEGVTLIVERTFSCYGPGDRVVVRASVRADHPSFVVLRAYEFALRETVIYRPIIHPGSSKKSGPQVRTTHLGEQKVPMNAQLPRGMQHTAELGCQIPLAHKMMTVNTARYIEVSYSIHVAVILGDGKQVAVNLPITLTNWPRSVSVDAVRRIGFAPNLSGPGARPPSIPGTQSPPLNLLPPQIQQRPYSVLDKASGRPDTASGAPAGPFGETLSSGYSGADKPNGYLSPTGGDMYEFGAPNGPNARPNTYHEQSFNSRPTAAAPVSVIGTPSFANGPSSVGHSSPPTTAQDDSRRPGVGPRVRSKPGTGDGTAASRGNRFTVVNADMDAPEVTPQPKPKYLTAEDEKRRIREQRDEADRAYQKQSQSAGAGAGPPGYNTNTNKQEPAAATPAFANPAGNGAPLPAFTSPPAAAAALPQQSEIPQVVPGSPPPTTRPSEAIASPQPGGSSSAAGAPTAAERRWLSAEEEKRLIIERQRLYDSAIAQAKVVHQRANSPEQAPSASSEYPPTLLSGHDPVSSITTPSVDDGQRLYAEALAKTQRAQAQGQGLPAFSPPTAHVPLPYNAVQPQGGFNQTHNRPNSSFDGGPTAAHMSPLRRPSAGPAPIPGASAGAGVGAGAGFDVPGAGSYFKAPGQTISAGAALYSHGMQLAQASKAAAAGSSTTSGYPNHAGGSQPAAPQIYTPGGGRQWASADEEKAQVRYHNAQRAVLRQQGSEVFGGSPPSSDPIAYDALYSAPPPGHPAGAVPGYASPPQAYASPPPMNGGYRSPPLSPPAAPLSEKERMRQYYAAQDAVARQQGASSGSPPPPAQYTPGPGPGPDYSSPPAHMYNHPEFTPRGHPTPPGYADAPPPAADYPPPPNMNGQSSRPLNAAEEKAMLRARYAAEQQGSSSPGSVAGPPPPMSPPARSLSYSNGNGVVNGNGNGHMAAPQPTRAAKLSAEPETLTRDPSISWGKKRAPTQDEPAPPPLMPRPPAEYIQETQEEDAKMPKDDHDHDSEPLEAPDYSKPYNPYDLSFQGTPPPLPPKVPLQE</sequence>
<reference evidence="3" key="1">
    <citation type="journal article" date="2014" name="Proc. Natl. Acad. Sci. U.S.A.">
        <title>Extensive sampling of basidiomycete genomes demonstrates inadequacy of the white-rot/brown-rot paradigm for wood decay fungi.</title>
        <authorList>
            <person name="Riley R."/>
            <person name="Salamov A.A."/>
            <person name="Brown D.W."/>
            <person name="Nagy L.G."/>
            <person name="Floudas D."/>
            <person name="Held B.W."/>
            <person name="Levasseur A."/>
            <person name="Lombard V."/>
            <person name="Morin E."/>
            <person name="Otillar R."/>
            <person name="Lindquist E.A."/>
            <person name="Sun H."/>
            <person name="LaButti K.M."/>
            <person name="Schmutz J."/>
            <person name="Jabbour D."/>
            <person name="Luo H."/>
            <person name="Baker S.E."/>
            <person name="Pisabarro A.G."/>
            <person name="Walton J.D."/>
            <person name="Blanchette R.A."/>
            <person name="Henrissat B."/>
            <person name="Martin F."/>
            <person name="Cullen D."/>
            <person name="Hibbett D.S."/>
            <person name="Grigoriev I.V."/>
        </authorList>
    </citation>
    <scope>NUCLEOTIDE SEQUENCE [LARGE SCALE GENOMIC DNA]</scope>
    <source>
        <strain evidence="3">FD-172 SS1</strain>
    </source>
</reference>
<gene>
    <name evidence="2" type="ORF">BOTBODRAFT_36489</name>
</gene>
<dbReference type="InParanoid" id="A0A067M679"/>
<proteinExistence type="predicted"/>
<feature type="compositionally biased region" description="Low complexity" evidence="1">
    <location>
        <begin position="773"/>
        <end position="782"/>
    </location>
</feature>
<dbReference type="EMBL" id="KL198070">
    <property type="protein sequence ID" value="KDQ10215.1"/>
    <property type="molecule type" value="Genomic_DNA"/>
</dbReference>
<evidence type="ECO:0000313" key="3">
    <source>
        <dbReference type="Proteomes" id="UP000027195"/>
    </source>
</evidence>
<evidence type="ECO:0008006" key="4">
    <source>
        <dbReference type="Google" id="ProtNLM"/>
    </source>
</evidence>
<evidence type="ECO:0000256" key="1">
    <source>
        <dbReference type="SAM" id="MobiDB-lite"/>
    </source>
</evidence>
<dbReference type="InterPro" id="IPR053060">
    <property type="entry name" value="Cytokinesis_Signaling_Reg"/>
</dbReference>
<dbReference type="HOGENOM" id="CLU_006109_0_0_1"/>
<feature type="compositionally biased region" description="Low complexity" evidence="1">
    <location>
        <begin position="561"/>
        <end position="592"/>
    </location>
</feature>
<dbReference type="GO" id="GO:0000935">
    <property type="term" value="C:division septum"/>
    <property type="evidence" value="ECO:0007669"/>
    <property type="project" value="TreeGrafter"/>
</dbReference>
<feature type="compositionally biased region" description="Pro residues" evidence="1">
    <location>
        <begin position="1137"/>
        <end position="1147"/>
    </location>
</feature>
<feature type="compositionally biased region" description="Low complexity" evidence="1">
    <location>
        <begin position="1079"/>
        <end position="1090"/>
    </location>
</feature>
<feature type="region of interest" description="Disordered" evidence="1">
    <location>
        <begin position="918"/>
        <end position="1204"/>
    </location>
</feature>
<feature type="region of interest" description="Disordered" evidence="1">
    <location>
        <begin position="713"/>
        <end position="782"/>
    </location>
</feature>